<evidence type="ECO:0008006" key="4">
    <source>
        <dbReference type="Google" id="ProtNLM"/>
    </source>
</evidence>
<keyword evidence="3" id="KW-1185">Reference proteome</keyword>
<dbReference type="Proteomes" id="UP000199630">
    <property type="component" value="Unassembled WGS sequence"/>
</dbReference>
<keyword evidence="1" id="KW-0812">Transmembrane</keyword>
<keyword evidence="1" id="KW-1133">Transmembrane helix</keyword>
<keyword evidence="1" id="KW-0472">Membrane</keyword>
<proteinExistence type="predicted"/>
<dbReference type="OrthoDB" id="5195601at2"/>
<gene>
    <name evidence="2" type="ORF">SAMN04487991_0399</name>
</gene>
<sequence length="147" mass="15593">MLPKFHAAAGAVALLTIAGFWTATVTTLLIGDKYLIAMVKLTIAWGLLGVIPMLLLAGLSGNRLARAMRGPVIAAKQRRMKIIAINGVVFLVPSALTLLPLAMQGQGGLVYYGIQLIELAAGATNITLLALNMRDGMRLARRRAMVA</sequence>
<dbReference type="AlphaFoldDB" id="A0A1I3JMZ1"/>
<organism evidence="2 3">
    <name type="scientific">Celeribacter neptunius</name>
    <dbReference type="NCBI Taxonomy" id="588602"/>
    <lineage>
        <taxon>Bacteria</taxon>
        <taxon>Pseudomonadati</taxon>
        <taxon>Pseudomonadota</taxon>
        <taxon>Alphaproteobacteria</taxon>
        <taxon>Rhodobacterales</taxon>
        <taxon>Roseobacteraceae</taxon>
        <taxon>Celeribacter</taxon>
    </lineage>
</organism>
<dbReference type="STRING" id="588602.SAMN04487991_0399"/>
<name>A0A1I3JMZ1_9RHOB</name>
<reference evidence="3" key="1">
    <citation type="submission" date="2016-10" db="EMBL/GenBank/DDBJ databases">
        <authorList>
            <person name="Varghese N."/>
            <person name="Submissions S."/>
        </authorList>
    </citation>
    <scope>NUCLEOTIDE SEQUENCE [LARGE SCALE GENOMIC DNA]</scope>
    <source>
        <strain evidence="3">DSM 26471</strain>
    </source>
</reference>
<dbReference type="EMBL" id="FORH01000001">
    <property type="protein sequence ID" value="SFI61368.1"/>
    <property type="molecule type" value="Genomic_DNA"/>
</dbReference>
<feature type="transmembrane region" description="Helical" evidence="1">
    <location>
        <begin position="7"/>
        <end position="30"/>
    </location>
</feature>
<evidence type="ECO:0000256" key="1">
    <source>
        <dbReference type="SAM" id="Phobius"/>
    </source>
</evidence>
<evidence type="ECO:0000313" key="2">
    <source>
        <dbReference type="EMBL" id="SFI61368.1"/>
    </source>
</evidence>
<dbReference type="RefSeq" id="WP_090056432.1">
    <property type="nucleotide sequence ID" value="NZ_FORH01000001.1"/>
</dbReference>
<feature type="transmembrane region" description="Helical" evidence="1">
    <location>
        <begin position="42"/>
        <end position="61"/>
    </location>
</feature>
<feature type="transmembrane region" description="Helical" evidence="1">
    <location>
        <begin position="82"/>
        <end position="103"/>
    </location>
</feature>
<evidence type="ECO:0000313" key="3">
    <source>
        <dbReference type="Proteomes" id="UP000199630"/>
    </source>
</evidence>
<feature type="transmembrane region" description="Helical" evidence="1">
    <location>
        <begin position="109"/>
        <end position="133"/>
    </location>
</feature>
<accession>A0A1I3JMZ1</accession>
<protein>
    <recommendedName>
        <fullName evidence="4">Transmembrane protein</fullName>
    </recommendedName>
</protein>